<name>A0AB34J9V9_PRYPA</name>
<evidence type="ECO:0000313" key="1">
    <source>
        <dbReference type="EMBL" id="KAL1515635.1"/>
    </source>
</evidence>
<dbReference type="Proteomes" id="UP001515480">
    <property type="component" value="Unassembled WGS sequence"/>
</dbReference>
<dbReference type="EMBL" id="JBGBPQ010000011">
    <property type="protein sequence ID" value="KAL1515635.1"/>
    <property type="molecule type" value="Genomic_DNA"/>
</dbReference>
<dbReference type="AlphaFoldDB" id="A0AB34J9V9"/>
<gene>
    <name evidence="1" type="ORF">AB1Y20_002253</name>
</gene>
<keyword evidence="2" id="KW-1185">Reference proteome</keyword>
<reference evidence="1 2" key="1">
    <citation type="journal article" date="2024" name="Science">
        <title>Giant polyketide synthase enzymes in the biosynthesis of giant marine polyether toxins.</title>
        <authorList>
            <person name="Fallon T.R."/>
            <person name="Shende V.V."/>
            <person name="Wierzbicki I.H."/>
            <person name="Pendleton A.L."/>
            <person name="Watervoot N.F."/>
            <person name="Auber R.P."/>
            <person name="Gonzalez D.J."/>
            <person name="Wisecaver J.H."/>
            <person name="Moore B.S."/>
        </authorList>
    </citation>
    <scope>NUCLEOTIDE SEQUENCE [LARGE SCALE GENOMIC DNA]</scope>
    <source>
        <strain evidence="1 2">12B1</strain>
    </source>
</reference>
<evidence type="ECO:0000313" key="2">
    <source>
        <dbReference type="Proteomes" id="UP001515480"/>
    </source>
</evidence>
<accession>A0AB34J9V9</accession>
<comment type="caution">
    <text evidence="1">The sequence shown here is derived from an EMBL/GenBank/DDBJ whole genome shotgun (WGS) entry which is preliminary data.</text>
</comment>
<sequence>MSSRQLPLIESTTAAPADEGALEERLRLIESSRRDGRASISLVPATHATIARTEMLVTSAPHRPPRPSFILPSAYLSRRSLRRRPFTFLLVGLHCRLVGESLLNELVCDTDTSLNKGAASGLSYSVAQLSSITKVP</sequence>
<proteinExistence type="predicted"/>
<protein>
    <submittedName>
        <fullName evidence="1">Uncharacterized protein</fullName>
    </submittedName>
</protein>
<organism evidence="1 2">
    <name type="scientific">Prymnesium parvum</name>
    <name type="common">Toxic golden alga</name>
    <dbReference type="NCBI Taxonomy" id="97485"/>
    <lineage>
        <taxon>Eukaryota</taxon>
        <taxon>Haptista</taxon>
        <taxon>Haptophyta</taxon>
        <taxon>Prymnesiophyceae</taxon>
        <taxon>Prymnesiales</taxon>
        <taxon>Prymnesiaceae</taxon>
        <taxon>Prymnesium</taxon>
    </lineage>
</organism>